<name>A0ABX6EWI0_KLUMA</name>
<dbReference type="PANTHER" id="PTHR13349:SF2">
    <property type="entry name" value="TRANSLATION MACHINERY-ASSOCIATED PROTEIN 16"/>
    <property type="match status" value="1"/>
</dbReference>
<comment type="similarity">
    <text evidence="1">Belongs to the TMA16 family.</text>
</comment>
<sequence>MPVTKSLGKIQKGLKGKKFTVHPKGRKFQQLNRATLREEKIALKKKAHNEKRSHELSRMTFIQSAINSDSLKEKKVFTYEDTAVLIQEFIARDDDELNELKAKRRSNRPPSGRQLLLQQKRDLEMEEFKAGFLCPDLTDEDNVVFLRAWNQTFGGLSTLKLIRVNVDGEKVLGGTKPVKPTTAEKKDIEMS</sequence>
<evidence type="ECO:0000313" key="2">
    <source>
        <dbReference type="EMBL" id="QGN15463.1"/>
    </source>
</evidence>
<dbReference type="Proteomes" id="UP000422736">
    <property type="component" value="Chromosome 3"/>
</dbReference>
<evidence type="ECO:0000313" key="3">
    <source>
        <dbReference type="Proteomes" id="UP000422736"/>
    </source>
</evidence>
<dbReference type="EMBL" id="CP015056">
    <property type="protein sequence ID" value="QGN15463.1"/>
    <property type="molecule type" value="Genomic_DNA"/>
</dbReference>
<proteinExistence type="inferred from homology"/>
<dbReference type="Pfam" id="PF11176">
    <property type="entry name" value="Tma16"/>
    <property type="match status" value="1"/>
</dbReference>
<dbReference type="InterPro" id="IPR038356">
    <property type="entry name" value="Tma16_sf"/>
</dbReference>
<gene>
    <name evidence="2" type="primary">TMA16</name>
    <name evidence="2" type="ORF">FIM1_2154</name>
</gene>
<reference evidence="2 3" key="1">
    <citation type="submission" date="2016-03" db="EMBL/GenBank/DDBJ databases">
        <title>How can Kluyveromyces marxianus grow so fast - potential evolutionary course in Saccharomyces Complex revealed by comparative genomics.</title>
        <authorList>
            <person name="Mo W."/>
            <person name="Lu W."/>
            <person name="Yang X."/>
            <person name="Qi J."/>
            <person name="Lv H."/>
        </authorList>
    </citation>
    <scope>NUCLEOTIDE SEQUENCE [LARGE SCALE GENOMIC DNA]</scope>
    <source>
        <strain evidence="2 3">FIM1</strain>
    </source>
</reference>
<reference evidence="2 3" key="2">
    <citation type="submission" date="2019-11" db="EMBL/GenBank/DDBJ databases">
        <authorList>
            <person name="Lu H."/>
        </authorList>
    </citation>
    <scope>NUCLEOTIDE SEQUENCE [LARGE SCALE GENOMIC DNA]</scope>
    <source>
        <strain evidence="2 3">FIM1</strain>
    </source>
</reference>
<accession>A0ABX6EWI0</accession>
<evidence type="ECO:0000256" key="1">
    <source>
        <dbReference type="ARBA" id="ARBA00034127"/>
    </source>
</evidence>
<dbReference type="PANTHER" id="PTHR13349">
    <property type="entry name" value="TRANSLATION MACHINERY-ASSOCIATED PROTEIN 16"/>
    <property type="match status" value="1"/>
</dbReference>
<protein>
    <submittedName>
        <fullName evidence="2">Translation machinery-associated protein 16</fullName>
    </submittedName>
</protein>
<keyword evidence="3" id="KW-1185">Reference proteome</keyword>
<organism evidence="2 3">
    <name type="scientific">Kluyveromyces marxianus</name>
    <name type="common">Yeast</name>
    <name type="synonym">Candida kefyr</name>
    <dbReference type="NCBI Taxonomy" id="4911"/>
    <lineage>
        <taxon>Eukaryota</taxon>
        <taxon>Fungi</taxon>
        <taxon>Dikarya</taxon>
        <taxon>Ascomycota</taxon>
        <taxon>Saccharomycotina</taxon>
        <taxon>Saccharomycetes</taxon>
        <taxon>Saccharomycetales</taxon>
        <taxon>Saccharomycetaceae</taxon>
        <taxon>Kluyveromyces</taxon>
    </lineage>
</organism>
<dbReference type="InterPro" id="IPR021346">
    <property type="entry name" value="Tma16"/>
</dbReference>
<dbReference type="Gene3D" id="1.20.1440.170">
    <property type="entry name" value="Translation machinery-associated protein 16-like"/>
    <property type="match status" value="1"/>
</dbReference>